<dbReference type="EMBL" id="AM398681">
    <property type="protein sequence ID" value="CAL42445.1"/>
    <property type="molecule type" value="Genomic_DNA"/>
</dbReference>
<protein>
    <submittedName>
        <fullName evidence="2">Uncharacterized protein</fullName>
    </submittedName>
</protein>
<dbReference type="RefSeq" id="WP_011962503.1">
    <property type="nucleotide sequence ID" value="NC_009613.3"/>
</dbReference>
<proteinExistence type="predicted"/>
<name>A6GWH2_FLAPJ</name>
<dbReference type="HOGENOM" id="CLU_2522665_0_0_10"/>
<dbReference type="PATRIC" id="fig|402612.5.peg.343"/>
<evidence type="ECO:0000313" key="2">
    <source>
        <dbReference type="EMBL" id="CAL42445.1"/>
    </source>
</evidence>
<accession>A6GWH2</accession>
<organism evidence="2 3">
    <name type="scientific">Flavobacterium psychrophilum (strain ATCC 49511 / DSM 21280 / CIP 103535 / JIP02/86)</name>
    <dbReference type="NCBI Taxonomy" id="402612"/>
    <lineage>
        <taxon>Bacteria</taxon>
        <taxon>Pseudomonadati</taxon>
        <taxon>Bacteroidota</taxon>
        <taxon>Flavobacteriia</taxon>
        <taxon>Flavobacteriales</taxon>
        <taxon>Flavobacteriaceae</taxon>
        <taxon>Flavobacterium</taxon>
    </lineage>
</organism>
<reference evidence="2 3" key="1">
    <citation type="journal article" date="2007" name="Nat. Biotechnol.">
        <title>Complete genome sequence of the fish pathogen Flavobacterium psychrophilum.</title>
        <authorList>
            <person name="Duchaud E."/>
            <person name="Boussaha M."/>
            <person name="Loux V."/>
            <person name="Bernardet J.F."/>
            <person name="Michel C."/>
            <person name="Kerouault B."/>
            <person name="Mondot S."/>
            <person name="Nicolas P."/>
            <person name="Bossy R."/>
            <person name="Caron C."/>
            <person name="Bessieres P."/>
            <person name="Gibrat J.F."/>
            <person name="Claverol S."/>
            <person name="Dumetz F."/>
            <person name="Le Henaff M."/>
            <person name="Benmansour A."/>
        </authorList>
    </citation>
    <scope>NUCLEOTIDE SEQUENCE [LARGE SCALE GENOMIC DNA]</scope>
    <source>
        <strain evidence="3">ATCC 49511 / DSM 21280 / CIP 103535 / JIP02/86</strain>
    </source>
</reference>
<evidence type="ECO:0000313" key="3">
    <source>
        <dbReference type="Proteomes" id="UP000006394"/>
    </source>
</evidence>
<dbReference type="KEGG" id="fps:FP0332"/>
<dbReference type="EnsemblBacteria" id="CAL42445">
    <property type="protein sequence ID" value="CAL42445"/>
    <property type="gene ID" value="FP0332"/>
</dbReference>
<sequence>MKKLVFTAIAMIAFSGVSMANTTEAKEEVVSVKQAVSVEEITTAVEDDGIRSPCDAGWIQAYENAGGGKRGWDAGDAWASSHNC</sequence>
<evidence type="ECO:0000256" key="1">
    <source>
        <dbReference type="SAM" id="SignalP"/>
    </source>
</evidence>
<dbReference type="Proteomes" id="UP000006394">
    <property type="component" value="Chromosome"/>
</dbReference>
<gene>
    <name evidence="2" type="ordered locus">FP0332</name>
</gene>
<dbReference type="STRING" id="402612.FP0332"/>
<dbReference type="OrthoDB" id="1366510at2"/>
<keyword evidence="1" id="KW-0732">Signal</keyword>
<feature type="signal peptide" evidence="1">
    <location>
        <begin position="1"/>
        <end position="20"/>
    </location>
</feature>
<dbReference type="AlphaFoldDB" id="A6GWH2"/>
<dbReference type="GeneID" id="66551466"/>
<feature type="chain" id="PRO_5002698178" evidence="1">
    <location>
        <begin position="21"/>
        <end position="84"/>
    </location>
</feature>
<keyword evidence="3" id="KW-1185">Reference proteome</keyword>